<dbReference type="Gene3D" id="3.40.50.360">
    <property type="match status" value="1"/>
</dbReference>
<dbReference type="PROSITE" id="PS50902">
    <property type="entry name" value="FLAVODOXIN_LIKE"/>
    <property type="match status" value="1"/>
</dbReference>
<accession>A0A2K9DL67</accession>
<dbReference type="KEGG" id="mhos:CXR34_12825"/>
<name>A0A2K9DL67_9MICO</name>
<dbReference type="Proteomes" id="UP000233276">
    <property type="component" value="Chromosome"/>
</dbReference>
<dbReference type="RefSeq" id="WP_101306603.1">
    <property type="nucleotide sequence ID" value="NZ_CP025299.1"/>
</dbReference>
<dbReference type="InterPro" id="IPR029039">
    <property type="entry name" value="Flavoprotein-like_sf"/>
</dbReference>
<sequence length="161" mass="16865">MKALIVYESQFGNTEKVARAIAEGVATSGRVEVVAVDTAPTVLPDDVDLLLVGGPTHVFSMSRVQTRADAAKDAPTPTRRGIREWLAQPPSSSGRLRVATFGTKQGHGRLSGSAATAAAKAARAHGLSVDAVEDFFVTGRSGPLEEGELERATAWGRALGR</sequence>
<dbReference type="GO" id="GO:0010181">
    <property type="term" value="F:FMN binding"/>
    <property type="evidence" value="ECO:0007669"/>
    <property type="project" value="InterPro"/>
</dbReference>
<dbReference type="InterPro" id="IPR008254">
    <property type="entry name" value="Flavodoxin/NO_synth"/>
</dbReference>
<dbReference type="PROSITE" id="PS00201">
    <property type="entry name" value="FLAVODOXIN"/>
    <property type="match status" value="1"/>
</dbReference>
<dbReference type="InterPro" id="IPR001226">
    <property type="entry name" value="Flavodoxin_CS"/>
</dbReference>
<dbReference type="AlphaFoldDB" id="A0A2K9DL67"/>
<protein>
    <submittedName>
        <fullName evidence="1">Uncharacterized protein</fullName>
    </submittedName>
</protein>
<proteinExistence type="predicted"/>
<gene>
    <name evidence="1" type="ORF">CXR34_12825</name>
</gene>
<dbReference type="Pfam" id="PF00258">
    <property type="entry name" value="Flavodoxin_1"/>
    <property type="match status" value="1"/>
</dbReference>
<dbReference type="GO" id="GO:0009055">
    <property type="term" value="F:electron transfer activity"/>
    <property type="evidence" value="ECO:0007669"/>
    <property type="project" value="InterPro"/>
</dbReference>
<dbReference type="EMBL" id="CP025299">
    <property type="protein sequence ID" value="AUG30247.1"/>
    <property type="molecule type" value="Genomic_DNA"/>
</dbReference>
<evidence type="ECO:0000313" key="2">
    <source>
        <dbReference type="Proteomes" id="UP000233276"/>
    </source>
</evidence>
<evidence type="ECO:0000313" key="1">
    <source>
        <dbReference type="EMBL" id="AUG30247.1"/>
    </source>
</evidence>
<reference evidence="1 2" key="1">
    <citation type="submission" date="2017-12" db="EMBL/GenBank/DDBJ databases">
        <title>Isolation and characterization of estrogens degradatiion strain Microbacterium hominis SJTG1.</title>
        <authorList>
            <person name="Xiong W."/>
            <person name="Yin C."/>
            <person name="Zheng D."/>
            <person name="Liang R."/>
        </authorList>
    </citation>
    <scope>NUCLEOTIDE SEQUENCE [LARGE SCALE GENOMIC DNA]</scope>
    <source>
        <strain evidence="1 2">SJTG1</strain>
    </source>
</reference>
<organism evidence="1 2">
    <name type="scientific">Microbacterium hominis</name>
    <dbReference type="NCBI Taxonomy" id="162426"/>
    <lineage>
        <taxon>Bacteria</taxon>
        <taxon>Bacillati</taxon>
        <taxon>Actinomycetota</taxon>
        <taxon>Actinomycetes</taxon>
        <taxon>Micrococcales</taxon>
        <taxon>Microbacteriaceae</taxon>
        <taxon>Microbacterium</taxon>
    </lineage>
</organism>
<dbReference type="SUPFAM" id="SSF52218">
    <property type="entry name" value="Flavoproteins"/>
    <property type="match status" value="1"/>
</dbReference>